<accession>A0A1G9JAP6</accession>
<dbReference type="RefSeq" id="WP_143017307.1">
    <property type="nucleotide sequence ID" value="NZ_FNFO01000005.1"/>
</dbReference>
<dbReference type="STRING" id="1075417.SAMN05421823_105249"/>
<dbReference type="Proteomes" id="UP000198510">
    <property type="component" value="Unassembled WGS sequence"/>
</dbReference>
<dbReference type="AlphaFoldDB" id="A0A1G9JAP6"/>
<proteinExistence type="predicted"/>
<dbReference type="OrthoDB" id="1466667at2"/>
<evidence type="ECO:0000313" key="2">
    <source>
        <dbReference type="Proteomes" id="UP000198510"/>
    </source>
</evidence>
<sequence length="257" mass="29959">MLFSRIRIKKQVKLAIWALVLPVFIGFVEKKQHDRFCRDLHIRLDHNFEHYFINDEDIKDMLAGHAPGGRLTNLFQERSHAINLRSLEQTLDANPFVQRAEVSRNLDGGLRVDIEQINPIARVLWPNGEDLYVSQEGKLIPMSPHYTARVLLVEGPPKWPSVSLTQQPYTASLLQLLQYIYNDAFWRAQIAQVRVLPDGEVQLYPQVGRQTIELGAPEQLESKFKRLQIFYKKILPAKGWNTYRRINVKYENQIICE</sequence>
<gene>
    <name evidence="1" type="ORF">SAMN05421823_105249</name>
</gene>
<organism evidence="1 2">
    <name type="scientific">Catalinimonas alkaloidigena</name>
    <dbReference type="NCBI Taxonomy" id="1075417"/>
    <lineage>
        <taxon>Bacteria</taxon>
        <taxon>Pseudomonadati</taxon>
        <taxon>Bacteroidota</taxon>
        <taxon>Cytophagia</taxon>
        <taxon>Cytophagales</taxon>
        <taxon>Catalimonadaceae</taxon>
        <taxon>Catalinimonas</taxon>
    </lineage>
</organism>
<reference evidence="1 2" key="1">
    <citation type="submission" date="2016-10" db="EMBL/GenBank/DDBJ databases">
        <authorList>
            <person name="de Groot N.N."/>
        </authorList>
    </citation>
    <scope>NUCLEOTIDE SEQUENCE [LARGE SCALE GENOMIC DNA]</scope>
    <source>
        <strain evidence="1 2">DSM 25186</strain>
    </source>
</reference>
<evidence type="ECO:0000313" key="1">
    <source>
        <dbReference type="EMBL" id="SDL34214.1"/>
    </source>
</evidence>
<protein>
    <submittedName>
        <fullName evidence="1">Cell division protein FtsQ</fullName>
    </submittedName>
</protein>
<keyword evidence="2" id="KW-1185">Reference proteome</keyword>
<keyword evidence="1" id="KW-0132">Cell division</keyword>
<name>A0A1G9JAP6_9BACT</name>
<dbReference type="GO" id="GO:0051301">
    <property type="term" value="P:cell division"/>
    <property type="evidence" value="ECO:0007669"/>
    <property type="project" value="UniProtKB-KW"/>
</dbReference>
<dbReference type="EMBL" id="FNFO01000005">
    <property type="protein sequence ID" value="SDL34214.1"/>
    <property type="molecule type" value="Genomic_DNA"/>
</dbReference>
<keyword evidence="1" id="KW-0131">Cell cycle</keyword>